<evidence type="ECO:0000313" key="1">
    <source>
        <dbReference type="EMBL" id="MPN13726.1"/>
    </source>
</evidence>
<protein>
    <submittedName>
        <fullName evidence="1">Uncharacterized protein</fullName>
    </submittedName>
</protein>
<reference evidence="1" key="1">
    <citation type="submission" date="2019-08" db="EMBL/GenBank/DDBJ databases">
        <authorList>
            <person name="Kucharzyk K."/>
            <person name="Murdoch R.W."/>
            <person name="Higgins S."/>
            <person name="Loffler F."/>
        </authorList>
    </citation>
    <scope>NUCLEOTIDE SEQUENCE</scope>
</reference>
<accession>A0A645FJA1</accession>
<name>A0A645FJA1_9ZZZZ</name>
<proteinExistence type="predicted"/>
<dbReference type="AlphaFoldDB" id="A0A645FJA1"/>
<sequence>MAKIADMKNRNDVKLLRLSWIFDINFPETFSLLREYGYLEKIMSSLPAIKETDILRSHFEDYLNSIESGSGKNNNET</sequence>
<dbReference type="EMBL" id="VSSQ01060268">
    <property type="protein sequence ID" value="MPN13726.1"/>
    <property type="molecule type" value="Genomic_DNA"/>
</dbReference>
<organism evidence="1">
    <name type="scientific">bioreactor metagenome</name>
    <dbReference type="NCBI Taxonomy" id="1076179"/>
    <lineage>
        <taxon>unclassified sequences</taxon>
        <taxon>metagenomes</taxon>
        <taxon>ecological metagenomes</taxon>
    </lineage>
</organism>
<gene>
    <name evidence="1" type="ORF">SDC9_161050</name>
</gene>
<comment type="caution">
    <text evidence="1">The sequence shown here is derived from an EMBL/GenBank/DDBJ whole genome shotgun (WGS) entry which is preliminary data.</text>
</comment>